<dbReference type="OrthoDB" id="343823at2"/>
<keyword evidence="1" id="KW-0812">Transmembrane</keyword>
<keyword evidence="3" id="KW-1185">Reference proteome</keyword>
<keyword evidence="1" id="KW-1133">Transmembrane helix</keyword>
<feature type="transmembrane region" description="Helical" evidence="1">
    <location>
        <begin position="65"/>
        <end position="87"/>
    </location>
</feature>
<evidence type="ECO:0000256" key="1">
    <source>
        <dbReference type="SAM" id="Phobius"/>
    </source>
</evidence>
<gene>
    <name evidence="2" type="ORF">EHO60_07860</name>
</gene>
<dbReference type="RefSeq" id="WP_135767574.1">
    <property type="nucleotide sequence ID" value="NZ_RQET01000004.1"/>
</dbReference>
<dbReference type="AlphaFoldDB" id="A0A4R9GIE6"/>
<evidence type="ECO:0000313" key="3">
    <source>
        <dbReference type="Proteomes" id="UP000298458"/>
    </source>
</evidence>
<accession>A0A4R9GIE6</accession>
<organism evidence="2 3">
    <name type="scientific">Leptospira fletcheri</name>
    <dbReference type="NCBI Taxonomy" id="2484981"/>
    <lineage>
        <taxon>Bacteria</taxon>
        <taxon>Pseudomonadati</taxon>
        <taxon>Spirochaetota</taxon>
        <taxon>Spirochaetia</taxon>
        <taxon>Leptospirales</taxon>
        <taxon>Leptospiraceae</taxon>
        <taxon>Leptospira</taxon>
    </lineage>
</organism>
<reference evidence="2" key="1">
    <citation type="journal article" date="2019" name="PLoS Negl. Trop. Dis.">
        <title>Revisiting the worldwide diversity of Leptospira species in the environment.</title>
        <authorList>
            <person name="Vincent A.T."/>
            <person name="Schiettekatte O."/>
            <person name="Bourhy P."/>
            <person name="Veyrier F.J."/>
            <person name="Picardeau M."/>
        </authorList>
    </citation>
    <scope>NUCLEOTIDE SEQUENCE [LARGE SCALE GENOMIC DNA]</scope>
    <source>
        <strain evidence="2">SSW15</strain>
    </source>
</reference>
<dbReference type="EMBL" id="RQET01000004">
    <property type="protein sequence ID" value="TGK12171.1"/>
    <property type="molecule type" value="Genomic_DNA"/>
</dbReference>
<evidence type="ECO:0000313" key="2">
    <source>
        <dbReference type="EMBL" id="TGK12171.1"/>
    </source>
</evidence>
<proteinExistence type="predicted"/>
<protein>
    <submittedName>
        <fullName evidence="2">DoxX family protein</fullName>
    </submittedName>
</protein>
<name>A0A4R9GIE6_9LEPT</name>
<feature type="transmembrane region" description="Helical" evidence="1">
    <location>
        <begin position="40"/>
        <end position="58"/>
    </location>
</feature>
<feature type="transmembrane region" description="Helical" evidence="1">
    <location>
        <begin position="7"/>
        <end position="28"/>
    </location>
</feature>
<dbReference type="Proteomes" id="UP000298458">
    <property type="component" value="Unassembled WGS sequence"/>
</dbReference>
<sequence length="117" mass="12390">MKTVGKYLYAVPFLIFGIFHLIYAPGMAGLVPSYIPFQVVWVYLTGVAMIAAAASIFINKKTKLATTLLAVLLGLYIVLIHLGPAAGGNQQELMALLKDLGLLGGALVIAGISKDNE</sequence>
<comment type="caution">
    <text evidence="2">The sequence shown here is derived from an EMBL/GenBank/DDBJ whole genome shotgun (WGS) entry which is preliminary data.</text>
</comment>
<keyword evidence="1" id="KW-0472">Membrane</keyword>